<dbReference type="NCBIfam" id="TIGR01764">
    <property type="entry name" value="excise"/>
    <property type="match status" value="1"/>
</dbReference>
<gene>
    <name evidence="2" type="ORF">QU605_02160</name>
</gene>
<dbReference type="InterPro" id="IPR010093">
    <property type="entry name" value="SinI_DNA-bd"/>
</dbReference>
<name>A0ABT7WBG7_9FLAO</name>
<keyword evidence="3" id="KW-1185">Reference proteome</keyword>
<evidence type="ECO:0000313" key="3">
    <source>
        <dbReference type="Proteomes" id="UP001174839"/>
    </source>
</evidence>
<organism evidence="2 3">
    <name type="scientific">Robiginitalea aurantiaca</name>
    <dbReference type="NCBI Taxonomy" id="3056915"/>
    <lineage>
        <taxon>Bacteria</taxon>
        <taxon>Pseudomonadati</taxon>
        <taxon>Bacteroidota</taxon>
        <taxon>Flavobacteriia</taxon>
        <taxon>Flavobacteriales</taxon>
        <taxon>Flavobacteriaceae</taxon>
        <taxon>Robiginitalea</taxon>
    </lineage>
</organism>
<feature type="domain" description="Helix-turn-helix" evidence="1">
    <location>
        <begin position="6"/>
        <end position="54"/>
    </location>
</feature>
<dbReference type="RefSeq" id="WP_289723616.1">
    <property type="nucleotide sequence ID" value="NZ_JAUDUY010000001.1"/>
</dbReference>
<dbReference type="EMBL" id="JAUDUY010000001">
    <property type="protein sequence ID" value="MDM9630256.1"/>
    <property type="molecule type" value="Genomic_DNA"/>
</dbReference>
<sequence length="77" mass="9125">MEKEILTVDEAASFTGFSKSHIYKLVHYRRIDHYKPNGKNIFFRKEDLEAYLLQGKREAKSKEEIQSIAANWSFENE</sequence>
<evidence type="ECO:0000259" key="1">
    <source>
        <dbReference type="Pfam" id="PF12728"/>
    </source>
</evidence>
<dbReference type="Proteomes" id="UP001174839">
    <property type="component" value="Unassembled WGS sequence"/>
</dbReference>
<comment type="caution">
    <text evidence="2">The sequence shown here is derived from an EMBL/GenBank/DDBJ whole genome shotgun (WGS) entry which is preliminary data.</text>
</comment>
<dbReference type="InterPro" id="IPR041657">
    <property type="entry name" value="HTH_17"/>
</dbReference>
<dbReference type="Pfam" id="PF12728">
    <property type="entry name" value="HTH_17"/>
    <property type="match status" value="1"/>
</dbReference>
<accession>A0ABT7WBG7</accession>
<evidence type="ECO:0000313" key="2">
    <source>
        <dbReference type="EMBL" id="MDM9630256.1"/>
    </source>
</evidence>
<proteinExistence type="predicted"/>
<reference evidence="2" key="1">
    <citation type="submission" date="2023-06" db="EMBL/GenBank/DDBJ databases">
        <title>Robiginitalea aurantiacus sp. nov. and Algoriphagus sediminis sp. nov., isolated from coastal sediment.</title>
        <authorList>
            <person name="Zhou Z.Y."/>
            <person name="An J."/>
            <person name="Jia Y.W."/>
            <person name="Du Z.J."/>
        </authorList>
    </citation>
    <scope>NUCLEOTIDE SEQUENCE</scope>
    <source>
        <strain evidence="2">M39</strain>
    </source>
</reference>
<protein>
    <submittedName>
        <fullName evidence="2">Helix-turn-helix domain-containing protein</fullName>
    </submittedName>
</protein>